<keyword evidence="1" id="KW-1133">Transmembrane helix</keyword>
<dbReference type="HOGENOM" id="CLU_189784_0_0_7"/>
<proteinExistence type="predicted"/>
<dbReference type="EMBL" id="CR522870">
    <property type="protein sequence ID" value="CAG36868.1"/>
    <property type="molecule type" value="Genomic_DNA"/>
</dbReference>
<dbReference type="STRING" id="177439.DP2139"/>
<evidence type="ECO:0000313" key="3">
    <source>
        <dbReference type="Proteomes" id="UP000000602"/>
    </source>
</evidence>
<dbReference type="InterPro" id="IPR036280">
    <property type="entry name" value="Multihaem_cyt_sf"/>
</dbReference>
<dbReference type="RefSeq" id="WP_011189380.1">
    <property type="nucleotide sequence ID" value="NC_006138.1"/>
</dbReference>
<name>Q6ALA7_DESPS</name>
<sequence>MKNKTVGRGKNRLLLNIIFGVFCAGVLAFLLSAPEKSTSPLPMDSDHKRFYSMKKKEAEQYCMSCHGPAKENALSAEHPSKFRCLFCHTRPVQK</sequence>
<reference evidence="3" key="1">
    <citation type="journal article" date="2004" name="Environ. Microbiol.">
        <title>The genome of Desulfotalea psychrophila, a sulfate-reducing bacterium from permanently cold Arctic sediments.</title>
        <authorList>
            <person name="Rabus R."/>
            <person name="Ruepp A."/>
            <person name="Frickey T."/>
            <person name="Rattei T."/>
            <person name="Fartmann B."/>
            <person name="Stark M."/>
            <person name="Bauer M."/>
            <person name="Zibat A."/>
            <person name="Lombardot T."/>
            <person name="Becker I."/>
            <person name="Amann J."/>
            <person name="Gellner K."/>
            <person name="Teeling H."/>
            <person name="Leuschner W.D."/>
            <person name="Gloeckner F.-O."/>
            <person name="Lupas A.N."/>
            <person name="Amann R."/>
            <person name="Klenk H.-P."/>
        </authorList>
    </citation>
    <scope>NUCLEOTIDE SEQUENCE [LARGE SCALE GENOMIC DNA]</scope>
    <source>
        <strain evidence="3">DSM 12343 / LSv54</strain>
    </source>
</reference>
<keyword evidence="1" id="KW-0472">Membrane</keyword>
<dbReference type="Gene3D" id="1.10.1130.20">
    <property type="match status" value="1"/>
</dbReference>
<dbReference type="KEGG" id="dps:DP2139"/>
<keyword evidence="3" id="KW-1185">Reference proteome</keyword>
<dbReference type="OrthoDB" id="5432744at2"/>
<accession>Q6ALA7</accession>
<dbReference type="SUPFAM" id="SSF48695">
    <property type="entry name" value="Multiheme cytochromes"/>
    <property type="match status" value="1"/>
</dbReference>
<keyword evidence="1" id="KW-0812">Transmembrane</keyword>
<evidence type="ECO:0000256" key="1">
    <source>
        <dbReference type="SAM" id="Phobius"/>
    </source>
</evidence>
<dbReference type="Proteomes" id="UP000000602">
    <property type="component" value="Chromosome"/>
</dbReference>
<gene>
    <name evidence="2" type="ordered locus">DP2139</name>
</gene>
<protein>
    <submittedName>
        <fullName evidence="2">Uncharacterized protein</fullName>
    </submittedName>
</protein>
<dbReference type="AlphaFoldDB" id="Q6ALA7"/>
<feature type="transmembrane region" description="Helical" evidence="1">
    <location>
        <begin position="12"/>
        <end position="33"/>
    </location>
</feature>
<organism evidence="2 3">
    <name type="scientific">Desulfotalea psychrophila (strain LSv54 / DSM 12343)</name>
    <dbReference type="NCBI Taxonomy" id="177439"/>
    <lineage>
        <taxon>Bacteria</taxon>
        <taxon>Pseudomonadati</taxon>
        <taxon>Thermodesulfobacteriota</taxon>
        <taxon>Desulfobulbia</taxon>
        <taxon>Desulfobulbales</taxon>
        <taxon>Desulfocapsaceae</taxon>
        <taxon>Desulfotalea</taxon>
    </lineage>
</organism>
<evidence type="ECO:0000313" key="2">
    <source>
        <dbReference type="EMBL" id="CAG36868.1"/>
    </source>
</evidence>